<dbReference type="InterPro" id="IPR050570">
    <property type="entry name" value="Cell_wall_metabolism_enzyme"/>
</dbReference>
<dbReference type="InterPro" id="IPR011055">
    <property type="entry name" value="Dup_hybrid_motif"/>
</dbReference>
<keyword evidence="5" id="KW-0378">Hydrolase</keyword>
<comment type="subcellular location">
    <subcellularLocation>
        <location evidence="2">Cell envelope</location>
    </subcellularLocation>
</comment>
<protein>
    <submittedName>
        <fullName evidence="11">Peptidoglycan DD-metalloendopeptidase family protein</fullName>
    </submittedName>
</protein>
<gene>
    <name evidence="11" type="ORF">ACFQPS_06125</name>
</gene>
<dbReference type="Pfam" id="PF01551">
    <property type="entry name" value="Peptidase_M23"/>
    <property type="match status" value="1"/>
</dbReference>
<evidence type="ECO:0000256" key="5">
    <source>
        <dbReference type="ARBA" id="ARBA00022801"/>
    </source>
</evidence>
<dbReference type="SUPFAM" id="SSF51261">
    <property type="entry name" value="Duplicated hybrid motif"/>
    <property type="match status" value="1"/>
</dbReference>
<keyword evidence="7" id="KW-0482">Metalloprotease</keyword>
<comment type="caution">
    <text evidence="11">The sequence shown here is derived from an EMBL/GenBank/DDBJ whole genome shotgun (WGS) entry which is preliminary data.</text>
</comment>
<keyword evidence="4" id="KW-0479">Metal-binding</keyword>
<evidence type="ECO:0000256" key="2">
    <source>
        <dbReference type="ARBA" id="ARBA00004196"/>
    </source>
</evidence>
<evidence type="ECO:0000256" key="4">
    <source>
        <dbReference type="ARBA" id="ARBA00022723"/>
    </source>
</evidence>
<name>A0ABW2KRX3_9PROT</name>
<keyword evidence="8" id="KW-0812">Transmembrane</keyword>
<dbReference type="Pfam" id="PF19425">
    <property type="entry name" value="Csd3_N2"/>
    <property type="match status" value="1"/>
</dbReference>
<dbReference type="Gene3D" id="3.10.450.350">
    <property type="match status" value="2"/>
</dbReference>
<feature type="transmembrane region" description="Helical" evidence="8">
    <location>
        <begin position="20"/>
        <end position="42"/>
    </location>
</feature>
<evidence type="ECO:0000259" key="9">
    <source>
        <dbReference type="Pfam" id="PF01551"/>
    </source>
</evidence>
<accession>A0ABW2KRX3</accession>
<evidence type="ECO:0000256" key="7">
    <source>
        <dbReference type="ARBA" id="ARBA00023049"/>
    </source>
</evidence>
<evidence type="ECO:0000259" key="10">
    <source>
        <dbReference type="Pfam" id="PF19425"/>
    </source>
</evidence>
<dbReference type="InterPro" id="IPR016047">
    <property type="entry name" value="M23ase_b-sheet_dom"/>
</dbReference>
<evidence type="ECO:0000256" key="1">
    <source>
        <dbReference type="ARBA" id="ARBA00001947"/>
    </source>
</evidence>
<evidence type="ECO:0000256" key="8">
    <source>
        <dbReference type="SAM" id="Phobius"/>
    </source>
</evidence>
<comment type="cofactor">
    <cofactor evidence="1">
        <name>Zn(2+)</name>
        <dbReference type="ChEBI" id="CHEBI:29105"/>
    </cofactor>
</comment>
<dbReference type="InterPro" id="IPR045834">
    <property type="entry name" value="Csd3_N2"/>
</dbReference>
<sequence length="486" mass="52139">MRSVLSEWGDDDDGDRALLSRGAVTVAVAAAIGGLALAATLIPSRTPQTETAVADSAGDAEMTLAAAALPVPPDIDAQQGLSLAGDAWGDSEAVDDPIERRLVSLRPGDTLMQILLKQEVPKEHAHELVSALRSVYNPQRLKSGQEIAFLFDRSEGDGRFVGIEFQPAVERSVSVSFDGVRFQAAEVAKPLQHRLFAVRGTIDSSLTQAAAEAGVPMAVQSILINKMFNYDVDWQRDIQPGDRFEVLYELLMTEDGEVARVGKVSYAALTLSGKRRELFLFEDEDGRPDYFTRKGESVRKALLRTPVDGARLTSGFGMRRHPLLGYSKMHKGVDFGAPTGTPIYAAGDGVIEEIGAKGAYGNYVRIRHNREIATAYAHMSRFGSGMRRGGRVAQGEVIGYVGSTGRSTGPHLHYEVMRGGKQVNPLSVDLPTGRILAGKELKKFLAVAAELERTFTEELNGVSLLTVGGGSALPASRGACSKAPGC</sequence>
<feature type="domain" description="M23ase beta-sheet core" evidence="9">
    <location>
        <begin position="328"/>
        <end position="425"/>
    </location>
</feature>
<dbReference type="PANTHER" id="PTHR21666">
    <property type="entry name" value="PEPTIDASE-RELATED"/>
    <property type="match status" value="1"/>
</dbReference>
<feature type="domain" description="Csd3-like second N-terminal" evidence="10">
    <location>
        <begin position="196"/>
        <end position="316"/>
    </location>
</feature>
<keyword evidence="8" id="KW-1133">Transmembrane helix</keyword>
<evidence type="ECO:0000256" key="6">
    <source>
        <dbReference type="ARBA" id="ARBA00022833"/>
    </source>
</evidence>
<keyword evidence="3" id="KW-0645">Protease</keyword>
<reference evidence="12" key="1">
    <citation type="journal article" date="2019" name="Int. J. Syst. Evol. Microbiol.">
        <title>The Global Catalogue of Microorganisms (GCM) 10K type strain sequencing project: providing services to taxonomists for standard genome sequencing and annotation.</title>
        <authorList>
            <consortium name="The Broad Institute Genomics Platform"/>
            <consortium name="The Broad Institute Genome Sequencing Center for Infectious Disease"/>
            <person name="Wu L."/>
            <person name="Ma J."/>
        </authorList>
    </citation>
    <scope>NUCLEOTIDE SEQUENCE [LARGE SCALE GENOMIC DNA]</scope>
    <source>
        <strain evidence="12">CGMCC 1.16275</strain>
    </source>
</reference>
<evidence type="ECO:0000313" key="12">
    <source>
        <dbReference type="Proteomes" id="UP001596456"/>
    </source>
</evidence>
<dbReference type="Proteomes" id="UP001596456">
    <property type="component" value="Unassembled WGS sequence"/>
</dbReference>
<dbReference type="EMBL" id="JBHTCM010000006">
    <property type="protein sequence ID" value="MFC7332733.1"/>
    <property type="molecule type" value="Genomic_DNA"/>
</dbReference>
<evidence type="ECO:0000313" key="11">
    <source>
        <dbReference type="EMBL" id="MFC7332733.1"/>
    </source>
</evidence>
<keyword evidence="6" id="KW-0862">Zinc</keyword>
<organism evidence="11 12">
    <name type="scientific">Rhodocista pekingensis</name>
    <dbReference type="NCBI Taxonomy" id="201185"/>
    <lineage>
        <taxon>Bacteria</taxon>
        <taxon>Pseudomonadati</taxon>
        <taxon>Pseudomonadota</taxon>
        <taxon>Alphaproteobacteria</taxon>
        <taxon>Rhodospirillales</taxon>
        <taxon>Azospirillaceae</taxon>
        <taxon>Rhodocista</taxon>
    </lineage>
</organism>
<proteinExistence type="predicted"/>
<keyword evidence="8" id="KW-0472">Membrane</keyword>
<dbReference type="Gene3D" id="2.70.70.10">
    <property type="entry name" value="Glucose Permease (Domain IIA)"/>
    <property type="match status" value="1"/>
</dbReference>
<dbReference type="CDD" id="cd12797">
    <property type="entry name" value="M23_peptidase"/>
    <property type="match status" value="1"/>
</dbReference>
<dbReference type="PANTHER" id="PTHR21666:SF288">
    <property type="entry name" value="CELL DIVISION PROTEIN YTFB"/>
    <property type="match status" value="1"/>
</dbReference>
<keyword evidence="12" id="KW-1185">Reference proteome</keyword>
<evidence type="ECO:0000256" key="3">
    <source>
        <dbReference type="ARBA" id="ARBA00022670"/>
    </source>
</evidence>